<keyword evidence="2" id="KW-0472">Membrane</keyword>
<protein>
    <submittedName>
        <fullName evidence="4">DUF4129 domain-containing protein</fullName>
    </submittedName>
</protein>
<organism evidence="4 5">
    <name type="scientific">Halomarina oriensis</name>
    <dbReference type="NCBI Taxonomy" id="671145"/>
    <lineage>
        <taxon>Archaea</taxon>
        <taxon>Methanobacteriati</taxon>
        <taxon>Methanobacteriota</taxon>
        <taxon>Stenosarchaea group</taxon>
        <taxon>Halobacteria</taxon>
        <taxon>Halobacteriales</taxon>
        <taxon>Natronomonadaceae</taxon>
        <taxon>Halomarina</taxon>
    </lineage>
</organism>
<feature type="domain" description="Protein-glutamine gamma-glutamyltransferase-like C-terminal" evidence="3">
    <location>
        <begin position="172"/>
        <end position="238"/>
    </location>
</feature>
<gene>
    <name evidence="4" type="ORF">GQS65_01755</name>
</gene>
<reference evidence="4 5" key="1">
    <citation type="submission" date="2019-12" db="EMBL/GenBank/DDBJ databases">
        <title>Halocatena pleomorpha gen. nov. sp. nov., an extremely halophilic archaeon of family Halobacteriaceae isolated from saltpan soil.</title>
        <authorList>
            <person name="Pal Y."/>
            <person name="Verma A."/>
            <person name="Krishnamurthi S."/>
            <person name="Kumar P."/>
        </authorList>
    </citation>
    <scope>NUCLEOTIDE SEQUENCE [LARGE SCALE GENOMIC DNA]</scope>
    <source>
        <strain evidence="4 5">JCM 16495</strain>
    </source>
</reference>
<dbReference type="InterPro" id="IPR025403">
    <property type="entry name" value="TgpA-like_C"/>
</dbReference>
<dbReference type="EMBL" id="WSZK01000005">
    <property type="protein sequence ID" value="MWG33225.1"/>
    <property type="molecule type" value="Genomic_DNA"/>
</dbReference>
<keyword evidence="5" id="KW-1185">Reference proteome</keyword>
<name>A0A6B0GM63_9EURY</name>
<feature type="compositionally biased region" description="Low complexity" evidence="1">
    <location>
        <begin position="82"/>
        <end position="103"/>
    </location>
</feature>
<dbReference type="Proteomes" id="UP000451471">
    <property type="component" value="Unassembled WGS sequence"/>
</dbReference>
<feature type="compositionally biased region" description="Basic and acidic residues" evidence="1">
    <location>
        <begin position="53"/>
        <end position="66"/>
    </location>
</feature>
<keyword evidence="2" id="KW-0812">Transmembrane</keyword>
<feature type="region of interest" description="Disordered" evidence="1">
    <location>
        <begin position="41"/>
        <end position="103"/>
    </location>
</feature>
<dbReference type="AlphaFoldDB" id="A0A6B0GM63"/>
<evidence type="ECO:0000256" key="1">
    <source>
        <dbReference type="SAM" id="MobiDB-lite"/>
    </source>
</evidence>
<evidence type="ECO:0000313" key="4">
    <source>
        <dbReference type="EMBL" id="MWG33225.1"/>
    </source>
</evidence>
<evidence type="ECO:0000256" key="2">
    <source>
        <dbReference type="SAM" id="Phobius"/>
    </source>
</evidence>
<evidence type="ECO:0000259" key="3">
    <source>
        <dbReference type="Pfam" id="PF13559"/>
    </source>
</evidence>
<comment type="caution">
    <text evidence="4">The sequence shown here is derived from an EMBL/GenBank/DDBJ whole genome shotgun (WGS) entry which is preliminary data.</text>
</comment>
<evidence type="ECO:0000313" key="5">
    <source>
        <dbReference type="Proteomes" id="UP000451471"/>
    </source>
</evidence>
<proteinExistence type="predicted"/>
<sequence>MSADRVVALAVVLACIVAMGASATTLESSLSSDPDEVIDLDFENVPFGNDQAENVKKEIQTNKDNPEQQVQKQQPDEDAEQEQPQPQQQPNDGNQGDGPGDQTPLWKQLLDLLMALLPFVLALLALLVLGAIVRRYGPRVLALFLALLPQSGAGTDGTGTEWVADPRNEIERAWLAMTDRAGIQRPRQMTTAECASAAVAAGLDRDAVDSLRSVFENVRYGTQPITDEDARRARESLRRMNLGGEV</sequence>
<dbReference type="RefSeq" id="WP_158202956.1">
    <property type="nucleotide sequence ID" value="NZ_WSZK01000005.1"/>
</dbReference>
<feature type="transmembrane region" description="Helical" evidence="2">
    <location>
        <begin position="112"/>
        <end position="133"/>
    </location>
</feature>
<keyword evidence="2" id="KW-1133">Transmembrane helix</keyword>
<accession>A0A6B0GM63</accession>
<dbReference type="Pfam" id="PF13559">
    <property type="entry name" value="DUF4129"/>
    <property type="match status" value="1"/>
</dbReference>